<dbReference type="InterPro" id="IPR001135">
    <property type="entry name" value="NADH_Q_OxRdtase_suD"/>
</dbReference>
<keyword evidence="1" id="KW-0472">Membrane</keyword>
<gene>
    <name evidence="3" type="primary">nuoD2</name>
    <name evidence="1" type="synonym">nuoD</name>
    <name evidence="3" type="ORF">METESE_35590</name>
</gene>
<proteinExistence type="inferred from homology"/>
<dbReference type="InterPro" id="IPR029014">
    <property type="entry name" value="NiFe-Hase_large"/>
</dbReference>
<comment type="subcellular location">
    <subcellularLocation>
        <location evidence="1">Cell membrane</location>
        <topology evidence="1">Peripheral membrane protein</topology>
        <orientation evidence="1">Cytoplasmic side</orientation>
    </subcellularLocation>
</comment>
<keyword evidence="1" id="KW-0830">Ubiquinone</keyword>
<dbReference type="GO" id="GO:0050136">
    <property type="term" value="F:NADH dehydrogenase (quinone) (non-electrogenic) activity"/>
    <property type="evidence" value="ECO:0007669"/>
    <property type="project" value="UniProtKB-UniRule"/>
</dbReference>
<protein>
    <recommendedName>
        <fullName evidence="1">NADH-quinone oxidoreductase subunit D</fullName>
        <ecNumber evidence="1">7.1.1.-</ecNumber>
    </recommendedName>
    <alternativeName>
        <fullName evidence="1">NADH dehydrogenase I subunit D</fullName>
    </alternativeName>
    <alternativeName>
        <fullName evidence="1">NDH-1 subunit D</fullName>
    </alternativeName>
</protein>
<sequence length="405" mass="45349">MSKTMAPNPTAQASDGDRMIVNMGPSHPVTHGTLHIVLELEGEIIVKATPQIGYLHRGVEKLGENLTYQQFIPLTDRLNYCSSLMNNVGYTLAVEKLLGVQDPPRSRVLRVLCSELARIGDHLVCIGINAVDIGAYTAFLYMFKERETIYDLFEMMAGQRLHSSFTRIGGLFRDIPAEFEPLCGQFLESCERTIDEMEKLLTHNPIWADRTKGVGAITPENAINWGYTGPCLRAAGVAHDLRVAQPYLDYETYQFDIAVGTTGDVYDRYLVRTEEMRQSLRIVRQCLDRLKEIGPGPVIVDDYKVALPPKEKVYTRMESLIHHFKLIMHGIEMPVGEVYSATEAANGELGFYIVSDGTKSPYRIHVRPPCFPIFSSFDEQVKGRLIADAVSVLGAMNIIAGEMDR</sequence>
<dbReference type="KEGG" id="msea:METESE_35590"/>
<evidence type="ECO:0000256" key="1">
    <source>
        <dbReference type="HAMAP-Rule" id="MF_01358"/>
    </source>
</evidence>
<dbReference type="NCBIfam" id="TIGR01962">
    <property type="entry name" value="NuoD"/>
    <property type="match status" value="1"/>
</dbReference>
<comment type="similarity">
    <text evidence="1">Belongs to the complex I 49 kDa subunit family.</text>
</comment>
<dbReference type="PANTHER" id="PTHR11993">
    <property type="entry name" value="NADH-UBIQUINONE OXIDOREDUCTASE 49 KDA SUBUNIT"/>
    <property type="match status" value="1"/>
</dbReference>
<comment type="subunit">
    <text evidence="1">NDH-1 is composed of 14 different subunits. Subunits NuoB, C, D, E, F, and G constitute the peripheral sector of the complex.</text>
</comment>
<dbReference type="GO" id="GO:0051287">
    <property type="term" value="F:NAD binding"/>
    <property type="evidence" value="ECO:0007669"/>
    <property type="project" value="InterPro"/>
</dbReference>
<dbReference type="GO" id="GO:0048038">
    <property type="term" value="F:quinone binding"/>
    <property type="evidence" value="ECO:0007669"/>
    <property type="project" value="UniProtKB-KW"/>
</dbReference>
<dbReference type="HAMAP" id="MF_01358">
    <property type="entry name" value="NDH1_NuoD"/>
    <property type="match status" value="1"/>
</dbReference>
<dbReference type="EMBL" id="AP027081">
    <property type="protein sequence ID" value="BDU78601.1"/>
    <property type="molecule type" value="Genomic_DNA"/>
</dbReference>
<keyword evidence="1" id="KW-0874">Quinone</keyword>
<evidence type="ECO:0000313" key="4">
    <source>
        <dbReference type="Proteomes" id="UP001228113"/>
    </source>
</evidence>
<keyword evidence="4" id="KW-1185">Reference proteome</keyword>
<name>A0AA48H750_9BACT</name>
<keyword evidence="1" id="KW-1278">Translocase</keyword>
<evidence type="ECO:0000313" key="3">
    <source>
        <dbReference type="EMBL" id="BDU78601.1"/>
    </source>
</evidence>
<dbReference type="RefSeq" id="WP_316410754.1">
    <property type="nucleotide sequence ID" value="NZ_AP027081.1"/>
</dbReference>
<dbReference type="AlphaFoldDB" id="A0AA48H750"/>
<keyword evidence="1" id="KW-0813">Transport</keyword>
<dbReference type="EC" id="7.1.1.-" evidence="1"/>
<dbReference type="GO" id="GO:0005886">
    <property type="term" value="C:plasma membrane"/>
    <property type="evidence" value="ECO:0007669"/>
    <property type="project" value="UniProtKB-SubCell"/>
</dbReference>
<dbReference type="PANTHER" id="PTHR11993:SF10">
    <property type="entry name" value="NADH DEHYDROGENASE [UBIQUINONE] IRON-SULFUR PROTEIN 2, MITOCHONDRIAL"/>
    <property type="match status" value="1"/>
</dbReference>
<dbReference type="SUPFAM" id="SSF56762">
    <property type="entry name" value="HydB/Nqo4-like"/>
    <property type="match status" value="1"/>
</dbReference>
<comment type="function">
    <text evidence="1">NDH-1 shuttles electrons from NADH, via FMN and iron-sulfur (Fe-S) centers, to quinones in the respiratory chain. The immediate electron acceptor for the enzyme in this species is believed to be ubiquinone. Couples the redox reaction to proton translocation (for every two electrons transferred, four hydrogen ions are translocated across the cytoplasmic membrane), and thus conserves the redox energy in a proton gradient.</text>
</comment>
<dbReference type="Gene3D" id="1.10.645.10">
    <property type="entry name" value="Cytochrome-c3 Hydrogenase, chain B"/>
    <property type="match status" value="1"/>
</dbReference>
<feature type="domain" description="NADH-quinone oxidoreductase subunit D" evidence="2">
    <location>
        <begin position="132"/>
        <end position="405"/>
    </location>
</feature>
<organism evidence="3 4">
    <name type="scientific">Mesoterricola sediminis</name>
    <dbReference type="NCBI Taxonomy" id="2927980"/>
    <lineage>
        <taxon>Bacteria</taxon>
        <taxon>Pseudomonadati</taxon>
        <taxon>Acidobacteriota</taxon>
        <taxon>Holophagae</taxon>
        <taxon>Holophagales</taxon>
        <taxon>Holophagaceae</taxon>
        <taxon>Mesoterricola</taxon>
    </lineage>
</organism>
<comment type="catalytic activity">
    <reaction evidence="1">
        <text>a quinone + NADH + 5 H(+)(in) = a quinol + NAD(+) + 4 H(+)(out)</text>
        <dbReference type="Rhea" id="RHEA:57888"/>
        <dbReference type="ChEBI" id="CHEBI:15378"/>
        <dbReference type="ChEBI" id="CHEBI:24646"/>
        <dbReference type="ChEBI" id="CHEBI:57540"/>
        <dbReference type="ChEBI" id="CHEBI:57945"/>
        <dbReference type="ChEBI" id="CHEBI:132124"/>
    </reaction>
</comment>
<reference evidence="3" key="1">
    <citation type="journal article" date="2023" name="Int. J. Syst. Evol. Microbiol.">
        <title>Mesoterricola silvestris gen. nov., sp. nov., Mesoterricola sediminis sp. nov., Geothrix oryzae sp. nov., Geothrix edaphica sp. nov., Geothrix rubra sp. nov., and Geothrix limicola sp. nov., six novel members of Acidobacteriota isolated from soils.</title>
        <authorList>
            <person name="Itoh H."/>
            <person name="Sugisawa Y."/>
            <person name="Mise K."/>
            <person name="Xu Z."/>
            <person name="Kuniyasu M."/>
            <person name="Ushijima N."/>
            <person name="Kawano K."/>
            <person name="Kobayashi E."/>
            <person name="Shiratori Y."/>
            <person name="Masuda Y."/>
            <person name="Senoo K."/>
        </authorList>
    </citation>
    <scope>NUCLEOTIDE SEQUENCE</scope>
    <source>
        <strain evidence="3">W786</strain>
    </source>
</reference>
<dbReference type="Proteomes" id="UP001228113">
    <property type="component" value="Chromosome"/>
</dbReference>
<evidence type="ECO:0000259" key="2">
    <source>
        <dbReference type="Pfam" id="PF00346"/>
    </source>
</evidence>
<keyword evidence="1" id="KW-0520">NAD</keyword>
<dbReference type="NCBIfam" id="NF004739">
    <property type="entry name" value="PRK06075.1"/>
    <property type="match status" value="1"/>
</dbReference>
<dbReference type="InterPro" id="IPR022885">
    <property type="entry name" value="NDH1_su_D/H"/>
</dbReference>
<keyword evidence="1" id="KW-1003">Cell membrane</keyword>
<dbReference type="Pfam" id="PF00346">
    <property type="entry name" value="Complex1_49kDa"/>
    <property type="match status" value="1"/>
</dbReference>
<accession>A0AA48H750</accession>